<keyword evidence="3" id="KW-0804">Transcription</keyword>
<accession>A0AAE4ZA68</accession>
<dbReference type="SMART" id="SM00100">
    <property type="entry name" value="cNMP"/>
    <property type="match status" value="1"/>
</dbReference>
<dbReference type="EMBL" id="JAACAK010000036">
    <property type="protein sequence ID" value="NIR74381.1"/>
    <property type="molecule type" value="Genomic_DNA"/>
</dbReference>
<dbReference type="InterPro" id="IPR050397">
    <property type="entry name" value="Env_Response_Regulators"/>
</dbReference>
<dbReference type="Gene3D" id="1.10.10.10">
    <property type="entry name" value="Winged helix-like DNA-binding domain superfamily/Winged helix DNA-binding domain"/>
    <property type="match status" value="1"/>
</dbReference>
<feature type="domain" description="Cyclic nucleotide-binding" evidence="4">
    <location>
        <begin position="10"/>
        <end position="130"/>
    </location>
</feature>
<dbReference type="PANTHER" id="PTHR24567">
    <property type="entry name" value="CRP FAMILY TRANSCRIPTIONAL REGULATORY PROTEIN"/>
    <property type="match status" value="1"/>
</dbReference>
<evidence type="ECO:0000313" key="6">
    <source>
        <dbReference type="EMBL" id="NIR74381.1"/>
    </source>
</evidence>
<dbReference type="InterPro" id="IPR036390">
    <property type="entry name" value="WH_DNA-bd_sf"/>
</dbReference>
<evidence type="ECO:0000259" key="5">
    <source>
        <dbReference type="PROSITE" id="PS51063"/>
    </source>
</evidence>
<keyword evidence="1" id="KW-0805">Transcription regulation</keyword>
<protein>
    <submittedName>
        <fullName evidence="6">Crp/Fnr family transcriptional regulator</fullName>
    </submittedName>
</protein>
<evidence type="ECO:0000256" key="2">
    <source>
        <dbReference type="ARBA" id="ARBA00023125"/>
    </source>
</evidence>
<dbReference type="AlphaFoldDB" id="A0AAE4ZA68"/>
<proteinExistence type="predicted"/>
<dbReference type="PRINTS" id="PR00034">
    <property type="entry name" value="HTHCRP"/>
</dbReference>
<dbReference type="InterPro" id="IPR036388">
    <property type="entry name" value="WH-like_DNA-bd_sf"/>
</dbReference>
<dbReference type="PANTHER" id="PTHR24567:SF74">
    <property type="entry name" value="HTH-TYPE TRANSCRIPTIONAL REGULATOR ARCR"/>
    <property type="match status" value="1"/>
</dbReference>
<feature type="domain" description="HTH crp-type" evidence="5">
    <location>
        <begin position="144"/>
        <end position="217"/>
    </location>
</feature>
<comment type="caution">
    <text evidence="6">The sequence shown here is derived from an EMBL/GenBank/DDBJ whole genome shotgun (WGS) entry which is preliminary data.</text>
</comment>
<dbReference type="GO" id="GO:0003700">
    <property type="term" value="F:DNA-binding transcription factor activity"/>
    <property type="evidence" value="ECO:0007669"/>
    <property type="project" value="TreeGrafter"/>
</dbReference>
<reference evidence="6 7" key="1">
    <citation type="submission" date="2020-01" db="EMBL/GenBank/DDBJ databases">
        <title>Genomes assembled from Gulf of Kutch pelagic sediment metagenomes.</title>
        <authorList>
            <person name="Chandrashekar M."/>
            <person name="Mahajan M.S."/>
            <person name="Dave K.J."/>
            <person name="Vatsa P."/>
            <person name="Nathani N.M."/>
        </authorList>
    </citation>
    <scope>NUCLEOTIDE SEQUENCE [LARGE SCALE GENOMIC DNA]</scope>
    <source>
        <strain evidence="6">KS3-K002</strain>
    </source>
</reference>
<dbReference type="PROSITE" id="PS50042">
    <property type="entry name" value="CNMP_BINDING_3"/>
    <property type="match status" value="1"/>
</dbReference>
<dbReference type="GO" id="GO:0005829">
    <property type="term" value="C:cytosol"/>
    <property type="evidence" value="ECO:0007669"/>
    <property type="project" value="TreeGrafter"/>
</dbReference>
<dbReference type="SUPFAM" id="SSF51206">
    <property type="entry name" value="cAMP-binding domain-like"/>
    <property type="match status" value="1"/>
</dbReference>
<dbReference type="InterPro" id="IPR018490">
    <property type="entry name" value="cNMP-bd_dom_sf"/>
</dbReference>
<dbReference type="SUPFAM" id="SSF46785">
    <property type="entry name" value="Winged helix' DNA-binding domain"/>
    <property type="match status" value="1"/>
</dbReference>
<dbReference type="Gene3D" id="2.60.120.10">
    <property type="entry name" value="Jelly Rolls"/>
    <property type="match status" value="1"/>
</dbReference>
<dbReference type="InterPro" id="IPR000595">
    <property type="entry name" value="cNMP-bd_dom"/>
</dbReference>
<dbReference type="Pfam" id="PF13545">
    <property type="entry name" value="HTH_Crp_2"/>
    <property type="match status" value="1"/>
</dbReference>
<evidence type="ECO:0000256" key="3">
    <source>
        <dbReference type="ARBA" id="ARBA00023163"/>
    </source>
</evidence>
<dbReference type="GO" id="GO:0003677">
    <property type="term" value="F:DNA binding"/>
    <property type="evidence" value="ECO:0007669"/>
    <property type="project" value="UniProtKB-KW"/>
</dbReference>
<dbReference type="Proteomes" id="UP000702544">
    <property type="component" value="Unassembled WGS sequence"/>
</dbReference>
<dbReference type="Pfam" id="PF00027">
    <property type="entry name" value="cNMP_binding"/>
    <property type="match status" value="1"/>
</dbReference>
<evidence type="ECO:0000313" key="7">
    <source>
        <dbReference type="Proteomes" id="UP000702544"/>
    </source>
</evidence>
<dbReference type="CDD" id="cd00038">
    <property type="entry name" value="CAP_ED"/>
    <property type="match status" value="1"/>
</dbReference>
<organism evidence="6 7">
    <name type="scientific">Candidatus Kutchimonas denitrificans</name>
    <dbReference type="NCBI Taxonomy" id="3056748"/>
    <lineage>
        <taxon>Bacteria</taxon>
        <taxon>Pseudomonadati</taxon>
        <taxon>Gemmatimonadota</taxon>
        <taxon>Gemmatimonadia</taxon>
        <taxon>Candidatus Palauibacterales</taxon>
        <taxon>Candidatus Palauibacteraceae</taxon>
        <taxon>Candidatus Kutchimonas</taxon>
    </lineage>
</organism>
<dbReference type="PROSITE" id="PS51063">
    <property type="entry name" value="HTH_CRP_2"/>
    <property type="match status" value="1"/>
</dbReference>
<evidence type="ECO:0000259" key="4">
    <source>
        <dbReference type="PROSITE" id="PS50042"/>
    </source>
</evidence>
<gene>
    <name evidence="6" type="ORF">GWO12_04610</name>
</gene>
<dbReference type="InterPro" id="IPR014710">
    <property type="entry name" value="RmlC-like_jellyroll"/>
</dbReference>
<name>A0AAE4ZA68_9BACT</name>
<dbReference type="SMART" id="SM00419">
    <property type="entry name" value="HTH_CRP"/>
    <property type="match status" value="1"/>
</dbReference>
<sequence>MRFGQRPMGVLKSLTLSQLDDLKAVGSVRNYRKNESIFELGQPTDAIYFVMRGRVRLRDRDWEGRDITVTFAAEGEAFGFEALAGTPRRVVSATAAESSELLSISTGALTDILARDDILTRHLLRESAALMIHMQERIKMLAFLDVPSRLAGTILWLADRYGQRNEAGLEVPYWFTHQEMADLIGSTRETVTTVLADFKRSGLIDSRNHHFVVLDRPAVVNRIRLPEFGAKVE</sequence>
<evidence type="ECO:0000256" key="1">
    <source>
        <dbReference type="ARBA" id="ARBA00023015"/>
    </source>
</evidence>
<dbReference type="CDD" id="cd00092">
    <property type="entry name" value="HTH_CRP"/>
    <property type="match status" value="1"/>
</dbReference>
<keyword evidence="2" id="KW-0238">DNA-binding</keyword>
<dbReference type="InterPro" id="IPR012318">
    <property type="entry name" value="HTH_CRP"/>
</dbReference>